<dbReference type="EMBL" id="AE001437">
    <property type="protein sequence ID" value="AAK79157.1"/>
    <property type="molecule type" value="Genomic_DNA"/>
</dbReference>
<dbReference type="PIR" id="B97046">
    <property type="entry name" value="B97046"/>
</dbReference>
<gene>
    <name evidence="1" type="ordered locus">CA_C1185</name>
</gene>
<dbReference type="Proteomes" id="UP000000814">
    <property type="component" value="Chromosome"/>
</dbReference>
<accession>Q97JT8</accession>
<keyword evidence="2" id="KW-1185">Reference proteome</keyword>
<organism evidence="1 2">
    <name type="scientific">Clostridium acetobutylicum (strain ATCC 824 / DSM 792 / JCM 1419 / IAM 19013 / LMG 5710 / NBRC 13948 / NRRL B-527 / VKM B-1787 / 2291 / W)</name>
    <dbReference type="NCBI Taxonomy" id="272562"/>
    <lineage>
        <taxon>Bacteria</taxon>
        <taxon>Bacillati</taxon>
        <taxon>Bacillota</taxon>
        <taxon>Clostridia</taxon>
        <taxon>Eubacteriales</taxon>
        <taxon>Clostridiaceae</taxon>
        <taxon>Clostridium</taxon>
    </lineage>
</organism>
<proteinExistence type="predicted"/>
<dbReference type="STRING" id="272562.CA_C1185"/>
<dbReference type="RefSeq" id="WP_010964498.1">
    <property type="nucleotide sequence ID" value="NC_003030.1"/>
</dbReference>
<dbReference type="GeneID" id="44997695"/>
<dbReference type="eggNOG" id="ENOG5031KX4">
    <property type="taxonomic scope" value="Bacteria"/>
</dbReference>
<dbReference type="HOGENOM" id="CLU_557476_0_0_9"/>
<dbReference type="KEGG" id="cac:CA_C1185"/>
<protein>
    <submittedName>
        <fullName evidence="1">Uncharacterized protein</fullName>
    </submittedName>
</protein>
<name>Q97JT8_CLOAB</name>
<evidence type="ECO:0000313" key="1">
    <source>
        <dbReference type="EMBL" id="AAK79157.1"/>
    </source>
</evidence>
<dbReference type="PATRIC" id="fig|272562.8.peg.1387"/>
<dbReference type="AlphaFoldDB" id="Q97JT8"/>
<reference evidence="1 2" key="1">
    <citation type="journal article" date="2001" name="J. Bacteriol.">
        <title>Genome sequence and comparative analysis of the solvent-producing bacterium Clostridium acetobutylicum.</title>
        <authorList>
            <person name="Nolling J."/>
            <person name="Breton G."/>
            <person name="Omelchenko M.V."/>
            <person name="Makarova K.S."/>
            <person name="Zeng Q."/>
            <person name="Gibson R."/>
            <person name="Lee H.M."/>
            <person name="Dubois J."/>
            <person name="Qiu D."/>
            <person name="Hitti J."/>
            <person name="Wolf Y.I."/>
            <person name="Tatusov R.L."/>
            <person name="Sabathe F."/>
            <person name="Doucette-Stamm L."/>
            <person name="Soucaille P."/>
            <person name="Daly M.J."/>
            <person name="Bennett G.N."/>
            <person name="Koonin E.V."/>
            <person name="Smith D.R."/>
        </authorList>
    </citation>
    <scope>NUCLEOTIDE SEQUENCE [LARGE SCALE GENOMIC DNA]</scope>
    <source>
        <strain evidence="2">ATCC 824 / DSM 792 / JCM 1419 / LMG 5710 / VKM B-1787</strain>
    </source>
</reference>
<dbReference type="OrthoDB" id="2082864at2"/>
<sequence length="498" mass="59602">MEYKSLINLSSIKDDKHTDKTIKSILMNFAKNIDNQEVAENLIEEFYVENYNFVKNEDISEQACKFINNFIRLVADAFRDLKSIDKNIERSINAMKNKDKDNYESKKHSYFIEINKKAKLSKENYILNKLLSELKKRMKLQQNGLEKVGMFEKDDNYSWYKEYYDPEYDFSVSVKFFDAFHFHKDKVAELIKLKKTNEDKYYEYVKDFISHKKVSNYILSNVKNNYILKIKKEVFVILLALFQKSAYQTFVSLGAIQVEGLFYDFCSAIKGGERNVEEGTIINKLDKVFEDNEIQKLMYYPYFAFEVPIYRNEVAHNGIMNDKQIEHRAYDILLDMYSIIKLMQRDSLPFNNVYFLIFQIKEYSKAKDYSEENYYYILDSLIDCQHSNVIGKGKFSIYSIIKNIEKYEPILRTYEIYYEDKRRNLNIYEEGLKLRKTFYDDNFWEYLLKTLSEHDNENLNKLLRQMCNEFISVLPGSNQAKKSCIEIKKLLDKREQFS</sequence>
<evidence type="ECO:0000313" key="2">
    <source>
        <dbReference type="Proteomes" id="UP000000814"/>
    </source>
</evidence>